<sequence>MRLQEAPVRTRNLAHMLAPATVLALAACGGVGSGGSGDDDTKASGGKVTITTMGFGTPDEIATSRLKTYESAADGGPVKVTEGGFDQQQFLSAVASGNPPDVVYLSRDDVGTFAASGAIQPMTDCIKSANVDMSQYRAPAVAQVTLASTVYALPEFYGLRLLISDDDVLAKAGVPVSDVATGDWDTIEAANDRLTKGSGRGLDVIGYDPRVPDTLRLWTAANGGEMLSADGRTAKPERPEGRRGPAVHHRPGEARGGTRTSRPTARARTSSARRTSTCRTRSGPCRSTTSTSTCWPTCHRRRRSRCRRSSAATAGR</sequence>
<dbReference type="Proteomes" id="UP001157017">
    <property type="component" value="Unassembled WGS sequence"/>
</dbReference>
<feature type="region of interest" description="Disordered" evidence="1">
    <location>
        <begin position="226"/>
        <end position="316"/>
    </location>
</feature>
<accession>A0ABQ6JI78</accession>
<evidence type="ECO:0000256" key="1">
    <source>
        <dbReference type="SAM" id="MobiDB-lite"/>
    </source>
</evidence>
<feature type="signal peptide" evidence="2">
    <location>
        <begin position="1"/>
        <end position="26"/>
    </location>
</feature>
<reference evidence="4" key="1">
    <citation type="journal article" date="2019" name="Int. J. Syst. Evol. Microbiol.">
        <title>The Global Catalogue of Microorganisms (GCM) 10K type strain sequencing project: providing services to taxonomists for standard genome sequencing and annotation.</title>
        <authorList>
            <consortium name="The Broad Institute Genomics Platform"/>
            <consortium name="The Broad Institute Genome Sequencing Center for Infectious Disease"/>
            <person name="Wu L."/>
            <person name="Ma J."/>
        </authorList>
    </citation>
    <scope>NUCLEOTIDE SEQUENCE [LARGE SCALE GENOMIC DNA]</scope>
    <source>
        <strain evidence="4">NBRC 108730</strain>
    </source>
</reference>
<evidence type="ECO:0000313" key="4">
    <source>
        <dbReference type="Proteomes" id="UP001157017"/>
    </source>
</evidence>
<name>A0ABQ6JI78_9ACTN</name>
<dbReference type="InterPro" id="IPR006059">
    <property type="entry name" value="SBP"/>
</dbReference>
<feature type="compositionally biased region" description="Basic and acidic residues" evidence="1">
    <location>
        <begin position="232"/>
        <end position="243"/>
    </location>
</feature>
<evidence type="ECO:0000256" key="2">
    <source>
        <dbReference type="SAM" id="SignalP"/>
    </source>
</evidence>
<evidence type="ECO:0008006" key="5">
    <source>
        <dbReference type="Google" id="ProtNLM"/>
    </source>
</evidence>
<dbReference type="SUPFAM" id="SSF53850">
    <property type="entry name" value="Periplasmic binding protein-like II"/>
    <property type="match status" value="1"/>
</dbReference>
<organism evidence="3 4">
    <name type="scientific">Angustibacter aerolatus</name>
    <dbReference type="NCBI Taxonomy" id="1162965"/>
    <lineage>
        <taxon>Bacteria</taxon>
        <taxon>Bacillati</taxon>
        <taxon>Actinomycetota</taxon>
        <taxon>Actinomycetes</taxon>
        <taxon>Kineosporiales</taxon>
        <taxon>Kineosporiaceae</taxon>
    </lineage>
</organism>
<feature type="compositionally biased region" description="Low complexity" evidence="1">
    <location>
        <begin position="257"/>
        <end position="297"/>
    </location>
</feature>
<protein>
    <recommendedName>
        <fullName evidence="5">Extracellular solute-binding protein</fullName>
    </recommendedName>
</protein>
<dbReference type="Pfam" id="PF13416">
    <property type="entry name" value="SBP_bac_8"/>
    <property type="match status" value="1"/>
</dbReference>
<dbReference type="InterPro" id="IPR050490">
    <property type="entry name" value="Bact_solute-bd_prot1"/>
</dbReference>
<comment type="caution">
    <text evidence="3">The sequence shown here is derived from an EMBL/GenBank/DDBJ whole genome shotgun (WGS) entry which is preliminary data.</text>
</comment>
<feature type="chain" id="PRO_5046220972" description="Extracellular solute-binding protein" evidence="2">
    <location>
        <begin position="27"/>
        <end position="316"/>
    </location>
</feature>
<proteinExistence type="predicted"/>
<dbReference type="PANTHER" id="PTHR43649">
    <property type="entry name" value="ARABINOSE-BINDING PROTEIN-RELATED"/>
    <property type="match status" value="1"/>
</dbReference>
<dbReference type="PANTHER" id="PTHR43649:SF30">
    <property type="entry name" value="ABC TRANSPORTER SUBSTRATE-BINDING PROTEIN"/>
    <property type="match status" value="1"/>
</dbReference>
<dbReference type="EMBL" id="BSUZ01000001">
    <property type="protein sequence ID" value="GMA87941.1"/>
    <property type="molecule type" value="Genomic_DNA"/>
</dbReference>
<gene>
    <name evidence="3" type="ORF">GCM10025868_31910</name>
</gene>
<dbReference type="Gene3D" id="3.40.190.10">
    <property type="entry name" value="Periplasmic binding protein-like II"/>
    <property type="match status" value="1"/>
</dbReference>
<evidence type="ECO:0000313" key="3">
    <source>
        <dbReference type="EMBL" id="GMA87941.1"/>
    </source>
</evidence>
<keyword evidence="4" id="KW-1185">Reference proteome</keyword>
<keyword evidence="2" id="KW-0732">Signal</keyword>
<dbReference type="PROSITE" id="PS51257">
    <property type="entry name" value="PROKAR_LIPOPROTEIN"/>
    <property type="match status" value="1"/>
</dbReference>
<feature type="compositionally biased region" description="Basic residues" evidence="1">
    <location>
        <begin position="298"/>
        <end position="308"/>
    </location>
</feature>